<dbReference type="InterPro" id="IPR036860">
    <property type="entry name" value="SH2_dom_sf"/>
</dbReference>
<protein>
    <recommendedName>
        <fullName evidence="19">Protein vav</fullName>
    </recommendedName>
</protein>
<keyword evidence="8 9" id="KW-0727">SH2 domain</keyword>
<feature type="domain" description="PH" evidence="13">
    <location>
        <begin position="426"/>
        <end position="537"/>
    </location>
</feature>
<dbReference type="PROSITE" id="PS50021">
    <property type="entry name" value="CH"/>
    <property type="match status" value="1"/>
</dbReference>
<dbReference type="PROSITE" id="PS50003">
    <property type="entry name" value="PH_DOMAIN"/>
    <property type="match status" value="1"/>
</dbReference>
<dbReference type="SMART" id="SM00109">
    <property type="entry name" value="C1"/>
    <property type="match status" value="1"/>
</dbReference>
<dbReference type="InterPro" id="IPR036872">
    <property type="entry name" value="CH_dom_sf"/>
</dbReference>
<dbReference type="Pfam" id="PF00130">
    <property type="entry name" value="C1_1"/>
    <property type="match status" value="1"/>
</dbReference>
<dbReference type="InterPro" id="IPR011993">
    <property type="entry name" value="PH-like_dom_sf"/>
</dbReference>
<dbReference type="CDD" id="cd20810">
    <property type="entry name" value="C1_VAV"/>
    <property type="match status" value="1"/>
</dbReference>
<dbReference type="SUPFAM" id="SSF50729">
    <property type="entry name" value="PH domain-like"/>
    <property type="match status" value="1"/>
</dbReference>
<dbReference type="Pfam" id="PF22697">
    <property type="entry name" value="SOS1_NGEF_PH"/>
    <property type="match status" value="1"/>
</dbReference>
<dbReference type="SMART" id="SM00325">
    <property type="entry name" value="RhoGEF"/>
    <property type="match status" value="1"/>
</dbReference>
<evidence type="ECO:0000256" key="1">
    <source>
        <dbReference type="ARBA" id="ARBA00022443"/>
    </source>
</evidence>
<evidence type="ECO:0000256" key="8">
    <source>
        <dbReference type="ARBA" id="ARBA00022999"/>
    </source>
</evidence>
<feature type="domain" description="Calponin-homology (CH)" evidence="15">
    <location>
        <begin position="7"/>
        <end position="125"/>
    </location>
</feature>
<dbReference type="InterPro" id="IPR055251">
    <property type="entry name" value="SOS1_NGEF_PH"/>
</dbReference>
<evidence type="ECO:0000256" key="7">
    <source>
        <dbReference type="ARBA" id="ARBA00022833"/>
    </source>
</evidence>
<dbReference type="SUPFAM" id="SSF50044">
    <property type="entry name" value="SH3-domain"/>
    <property type="match status" value="1"/>
</dbReference>
<keyword evidence="6" id="KW-0863">Zinc-finger</keyword>
<dbReference type="GO" id="GO:0005085">
    <property type="term" value="F:guanyl-nucleotide exchange factor activity"/>
    <property type="evidence" value="ECO:0007669"/>
    <property type="project" value="UniProtKB-KW"/>
</dbReference>
<dbReference type="Gene3D" id="1.10.418.10">
    <property type="entry name" value="Calponin-like domain"/>
    <property type="match status" value="1"/>
</dbReference>
<sequence length="781" mass="91159">MASSSSDDLWRKCADWLVRCKILPADHRSNWLTSEIKTLALTLRDGVLLCNLVHFLDPTMEAIEFNRKPRDAQFLCLQNIRIFLECCRNNFQLKENELFECGMLYDLTNFHRVLITLSILSQSRKVQKNHPNLAGFSYQSVANERNYNEEDIYKELHLHTNTSSITPSENAAFDCNDEENTKEEEVYQDLCAIQNNIVRNQRLSTAATSTSLGQRDYVIRELVETESNYWIVLNDLKYKFMQPMEKLLKDEIKIIFPRIKELVDIHKKFLDKLREATEPHSKFKLSTVFLDFREQFLIYGDYCSKMTEATDTLRDVCKRSAAIEQLVIQCQKEHSGGRVQLRDILSVPMQRILKYHLLLDKLVHDTPASHEDFKGLQRAKEAMVDVAQYINEVKRDCEQLNVIKKVRESIIDLSLPNGNELSQYGRLLLDGDLNIKAHEDQKHKHRYGFIFEKIMILVKNTNTRIGEGGQYTFREAFNLADYKLIEMGHSRKTLGRDARFKYQLLLARKSNETAFTIYMKTEIEREKWMKALNDAMEIIEPFGCKNTDHKMVLTTFEKPTICRHCSRFLKGLIHQGYKCKVCEISVHKGCISSSGRCKQPPLVVDRFLAEFNWFVGTMDRETATTKLENRRVGTYLLRHRPQVSHPTETLFALSLKTDNKVVKHMKIYQKSEDGHQHFFLSSRRYFRTVVELVSFYERNDLGENFAGLNQMLLWPFYERTATAIYDFTPSEPNQLPLKKGCLIYIISKEGDSRGWLKGRSMDRIGFFPKGYVQENCPNDDL</sequence>
<dbReference type="Pfam" id="PF00017">
    <property type="entry name" value="SH2"/>
    <property type="match status" value="1"/>
</dbReference>
<dbReference type="GO" id="GO:0005737">
    <property type="term" value="C:cytoplasm"/>
    <property type="evidence" value="ECO:0007669"/>
    <property type="project" value="TreeGrafter"/>
</dbReference>
<keyword evidence="4" id="KW-0479">Metal-binding</keyword>
<dbReference type="PROSITE" id="PS50010">
    <property type="entry name" value="DH_2"/>
    <property type="match status" value="1"/>
</dbReference>
<dbReference type="SUPFAM" id="SSF47576">
    <property type="entry name" value="Calponin-homology domain, CH-domain"/>
    <property type="match status" value="1"/>
</dbReference>
<proteinExistence type="predicted"/>
<evidence type="ECO:0000256" key="6">
    <source>
        <dbReference type="ARBA" id="ARBA00022771"/>
    </source>
</evidence>
<keyword evidence="5" id="KW-0677">Repeat</keyword>
<dbReference type="Gene3D" id="2.30.30.40">
    <property type="entry name" value="SH3 Domains"/>
    <property type="match status" value="1"/>
</dbReference>
<name>A0A9J6CJQ6_POLVA</name>
<evidence type="ECO:0000259" key="13">
    <source>
        <dbReference type="PROSITE" id="PS50003"/>
    </source>
</evidence>
<dbReference type="CDD" id="cd00174">
    <property type="entry name" value="SH3"/>
    <property type="match status" value="1"/>
</dbReference>
<dbReference type="InterPro" id="IPR002219">
    <property type="entry name" value="PKC_DAG/PE"/>
</dbReference>
<evidence type="ECO:0000256" key="2">
    <source>
        <dbReference type="ARBA" id="ARBA00022553"/>
    </source>
</evidence>
<dbReference type="SMART" id="SM00326">
    <property type="entry name" value="SH3"/>
    <property type="match status" value="1"/>
</dbReference>
<dbReference type="SMART" id="SM00033">
    <property type="entry name" value="CH"/>
    <property type="match status" value="1"/>
</dbReference>
<dbReference type="PROSITE" id="PS50002">
    <property type="entry name" value="SH3"/>
    <property type="match status" value="1"/>
</dbReference>
<dbReference type="PROSITE" id="PS50001">
    <property type="entry name" value="SH2"/>
    <property type="match status" value="1"/>
</dbReference>
<dbReference type="Pfam" id="PF00018">
    <property type="entry name" value="SH3_1"/>
    <property type="match status" value="1"/>
</dbReference>
<dbReference type="Gene3D" id="1.20.900.10">
    <property type="entry name" value="Dbl homology (DH) domain"/>
    <property type="match status" value="1"/>
</dbReference>
<evidence type="ECO:0000259" key="14">
    <source>
        <dbReference type="PROSITE" id="PS50010"/>
    </source>
</evidence>
<dbReference type="InterPro" id="IPR000219">
    <property type="entry name" value="DH_dom"/>
</dbReference>
<evidence type="ECO:0000256" key="5">
    <source>
        <dbReference type="ARBA" id="ARBA00022737"/>
    </source>
</evidence>
<organism evidence="17 18">
    <name type="scientific">Polypedilum vanderplanki</name>
    <name type="common">Sleeping chironomid midge</name>
    <dbReference type="NCBI Taxonomy" id="319348"/>
    <lineage>
        <taxon>Eukaryota</taxon>
        <taxon>Metazoa</taxon>
        <taxon>Ecdysozoa</taxon>
        <taxon>Arthropoda</taxon>
        <taxon>Hexapoda</taxon>
        <taxon>Insecta</taxon>
        <taxon>Pterygota</taxon>
        <taxon>Neoptera</taxon>
        <taxon>Endopterygota</taxon>
        <taxon>Diptera</taxon>
        <taxon>Nematocera</taxon>
        <taxon>Chironomoidea</taxon>
        <taxon>Chironomidae</taxon>
        <taxon>Chironominae</taxon>
        <taxon>Polypedilum</taxon>
        <taxon>Polypedilum</taxon>
    </lineage>
</organism>
<evidence type="ECO:0000256" key="10">
    <source>
        <dbReference type="PROSITE-ProRule" id="PRU00192"/>
    </source>
</evidence>
<evidence type="ECO:0000259" key="12">
    <source>
        <dbReference type="PROSITE" id="PS50002"/>
    </source>
</evidence>
<evidence type="ECO:0000313" key="18">
    <source>
        <dbReference type="Proteomes" id="UP001107558"/>
    </source>
</evidence>
<dbReference type="GO" id="GO:0048468">
    <property type="term" value="P:cell development"/>
    <property type="evidence" value="ECO:0007669"/>
    <property type="project" value="UniProtKB-ARBA"/>
</dbReference>
<dbReference type="AlphaFoldDB" id="A0A9J6CJQ6"/>
<keyword evidence="1 10" id="KW-0728">SH3 domain</keyword>
<dbReference type="InterPro" id="IPR001452">
    <property type="entry name" value="SH3_domain"/>
</dbReference>
<dbReference type="SMART" id="SM00233">
    <property type="entry name" value="PH"/>
    <property type="match status" value="1"/>
</dbReference>
<dbReference type="PANTHER" id="PTHR45818:SF3">
    <property type="entry name" value="PROTEIN VAV"/>
    <property type="match status" value="1"/>
</dbReference>
<keyword evidence="2" id="KW-0597">Phosphoprotein</keyword>
<feature type="domain" description="DH" evidence="14">
    <location>
        <begin position="214"/>
        <end position="393"/>
    </location>
</feature>
<dbReference type="Pfam" id="PF00307">
    <property type="entry name" value="CH"/>
    <property type="match status" value="1"/>
</dbReference>
<evidence type="ECO:0000313" key="17">
    <source>
        <dbReference type="EMBL" id="KAG5682103.1"/>
    </source>
</evidence>
<evidence type="ECO:0000256" key="9">
    <source>
        <dbReference type="PROSITE-ProRule" id="PRU00191"/>
    </source>
</evidence>
<dbReference type="Gene3D" id="3.30.505.10">
    <property type="entry name" value="SH2 domain"/>
    <property type="match status" value="1"/>
</dbReference>
<comment type="caution">
    <text evidence="17">The sequence shown here is derived from an EMBL/GenBank/DDBJ whole genome shotgun (WGS) entry which is preliminary data.</text>
</comment>
<keyword evidence="3" id="KW-0344">Guanine-nucleotide releasing factor</keyword>
<dbReference type="InterPro" id="IPR037832">
    <property type="entry name" value="PH_Vav"/>
</dbReference>
<evidence type="ECO:0000259" key="15">
    <source>
        <dbReference type="PROSITE" id="PS50021"/>
    </source>
</evidence>
<feature type="domain" description="Phorbol-ester/DAG-type" evidence="16">
    <location>
        <begin position="548"/>
        <end position="597"/>
    </location>
</feature>
<dbReference type="InterPro" id="IPR035899">
    <property type="entry name" value="DBL_dom_sf"/>
</dbReference>
<dbReference type="CDD" id="cd01223">
    <property type="entry name" value="PH_Vav"/>
    <property type="match status" value="1"/>
</dbReference>
<dbReference type="InterPro" id="IPR000980">
    <property type="entry name" value="SH2"/>
</dbReference>
<dbReference type="InterPro" id="IPR001849">
    <property type="entry name" value="PH_domain"/>
</dbReference>
<dbReference type="EMBL" id="JADBJN010000001">
    <property type="protein sequence ID" value="KAG5682103.1"/>
    <property type="molecule type" value="Genomic_DNA"/>
</dbReference>
<evidence type="ECO:0000256" key="4">
    <source>
        <dbReference type="ARBA" id="ARBA00022723"/>
    </source>
</evidence>
<feature type="domain" description="SH2" evidence="11">
    <location>
        <begin position="613"/>
        <end position="716"/>
    </location>
</feature>
<dbReference type="InterPro" id="IPR036028">
    <property type="entry name" value="SH3-like_dom_sf"/>
</dbReference>
<reference evidence="17" key="1">
    <citation type="submission" date="2021-03" db="EMBL/GenBank/DDBJ databases">
        <title>Chromosome level genome of the anhydrobiotic midge Polypedilum vanderplanki.</title>
        <authorList>
            <person name="Yoshida Y."/>
            <person name="Kikawada T."/>
            <person name="Gusev O."/>
        </authorList>
    </citation>
    <scope>NUCLEOTIDE SEQUENCE</scope>
    <source>
        <strain evidence="17">NIAS01</strain>
        <tissue evidence="17">Whole body or cell culture</tissue>
    </source>
</reference>
<dbReference type="Proteomes" id="UP001107558">
    <property type="component" value="Chromosome 1"/>
</dbReference>
<dbReference type="GO" id="GO:0008270">
    <property type="term" value="F:zinc ion binding"/>
    <property type="evidence" value="ECO:0007669"/>
    <property type="project" value="UniProtKB-KW"/>
</dbReference>
<evidence type="ECO:0000256" key="3">
    <source>
        <dbReference type="ARBA" id="ARBA00022658"/>
    </source>
</evidence>
<keyword evidence="7" id="KW-0862">Zinc</keyword>
<dbReference type="CDD" id="cd00160">
    <property type="entry name" value="RhoGEF"/>
    <property type="match status" value="1"/>
</dbReference>
<keyword evidence="18" id="KW-1185">Reference proteome</keyword>
<evidence type="ECO:0000259" key="11">
    <source>
        <dbReference type="PROSITE" id="PS50001"/>
    </source>
</evidence>
<feature type="domain" description="SH3" evidence="12">
    <location>
        <begin position="716"/>
        <end position="777"/>
    </location>
</feature>
<dbReference type="SUPFAM" id="SSF55550">
    <property type="entry name" value="SH2 domain"/>
    <property type="match status" value="1"/>
</dbReference>
<dbReference type="GO" id="GO:0016477">
    <property type="term" value="P:cell migration"/>
    <property type="evidence" value="ECO:0007669"/>
    <property type="project" value="TreeGrafter"/>
</dbReference>
<evidence type="ECO:0008006" key="19">
    <source>
        <dbReference type="Google" id="ProtNLM"/>
    </source>
</evidence>
<dbReference type="GO" id="GO:0009653">
    <property type="term" value="P:anatomical structure morphogenesis"/>
    <property type="evidence" value="ECO:0007669"/>
    <property type="project" value="UniProtKB-ARBA"/>
</dbReference>
<gene>
    <name evidence="17" type="ORF">PVAND_011482</name>
</gene>
<dbReference type="CDD" id="cd21201">
    <property type="entry name" value="CH_VAV"/>
    <property type="match status" value="1"/>
</dbReference>
<dbReference type="PROSITE" id="PS50081">
    <property type="entry name" value="ZF_DAG_PE_2"/>
    <property type="match status" value="1"/>
</dbReference>
<dbReference type="Pfam" id="PF00621">
    <property type="entry name" value="RhoGEF"/>
    <property type="match status" value="1"/>
</dbReference>
<dbReference type="SUPFAM" id="SSF48065">
    <property type="entry name" value="DBL homology domain (DH-domain)"/>
    <property type="match status" value="1"/>
</dbReference>
<evidence type="ECO:0000259" key="16">
    <source>
        <dbReference type="PROSITE" id="PS50081"/>
    </source>
</evidence>
<accession>A0A9J6CJQ6</accession>
<dbReference type="PANTHER" id="PTHR45818">
    <property type="entry name" value="PROTEIN VAV"/>
    <property type="match status" value="1"/>
</dbReference>
<dbReference type="SMART" id="SM00252">
    <property type="entry name" value="SH2"/>
    <property type="match status" value="1"/>
</dbReference>
<dbReference type="PROSITE" id="PS00479">
    <property type="entry name" value="ZF_DAG_PE_1"/>
    <property type="match status" value="1"/>
</dbReference>
<dbReference type="Gene3D" id="3.30.60.20">
    <property type="match status" value="1"/>
</dbReference>
<dbReference type="OrthoDB" id="5340910at2759"/>
<dbReference type="InterPro" id="IPR001715">
    <property type="entry name" value="CH_dom"/>
</dbReference>
<dbReference type="Gene3D" id="2.30.29.30">
    <property type="entry name" value="Pleckstrin-homology domain (PH domain)/Phosphotyrosine-binding domain (PTB)"/>
    <property type="match status" value="1"/>
</dbReference>